<keyword evidence="1 2" id="KW-0103">Bromodomain</keyword>
<dbReference type="KEGG" id="sla:SERLADRAFT_382647"/>
<dbReference type="Pfam" id="PF00439">
    <property type="entry name" value="Bromodomain"/>
    <property type="match status" value="1"/>
</dbReference>
<dbReference type="PRINTS" id="PR00503">
    <property type="entry name" value="BROMODOMAIN"/>
</dbReference>
<feature type="compositionally biased region" description="Basic and acidic residues" evidence="3">
    <location>
        <begin position="105"/>
        <end position="114"/>
    </location>
</feature>
<dbReference type="Proteomes" id="UP000008064">
    <property type="component" value="Unassembled WGS sequence"/>
</dbReference>
<dbReference type="SUPFAM" id="SSF47370">
    <property type="entry name" value="Bromodomain"/>
    <property type="match status" value="1"/>
</dbReference>
<dbReference type="PROSITE" id="PS50014">
    <property type="entry name" value="BROMODOMAIN_2"/>
    <property type="match status" value="1"/>
</dbReference>
<dbReference type="GO" id="GO:0035267">
    <property type="term" value="C:NuA4 histone acetyltransferase complex"/>
    <property type="evidence" value="ECO:0007669"/>
    <property type="project" value="TreeGrafter"/>
</dbReference>
<proteinExistence type="predicted"/>
<dbReference type="InterPro" id="IPR001487">
    <property type="entry name" value="Bromodomain"/>
</dbReference>
<dbReference type="CDD" id="cd04369">
    <property type="entry name" value="Bromodomain"/>
    <property type="match status" value="1"/>
</dbReference>
<dbReference type="AlphaFoldDB" id="F8NNB8"/>
<sequence>MVLPDQNKTVEPSGFSDKTKIPDRFAVPLNRRLEAEEEEEEEDEGERERELVGAATIPVLQEQIMLDESPNPALPSPPPQVGQKQTLPDQLAPRPSDSTIAVRPDIPKLERQDSTMEIEEVQSARSPSYTSGETNRNREGKRKASDAEGVSPSPVREAKRHREESEPAEEEDQGPSSGQTRKRRPTGTSDRVADKRFQNVIGMLHSQISQHRNGNIFHNPIKNSEAPDYHEIIKRPMDLKSIKAKIKDGVISTSLEFQRDVYLMFANAMMYNRPGSDIYHMAEDMMIESEVHINTFRQTEGFVRSTHR</sequence>
<feature type="compositionally biased region" description="Basic and acidic residues" evidence="3">
    <location>
        <begin position="156"/>
        <end position="165"/>
    </location>
</feature>
<dbReference type="GO" id="GO:0006325">
    <property type="term" value="P:chromatin organization"/>
    <property type="evidence" value="ECO:0007669"/>
    <property type="project" value="UniProtKB-ARBA"/>
</dbReference>
<dbReference type="HOGENOM" id="CLU_078590_0_0_1"/>
<evidence type="ECO:0000256" key="1">
    <source>
        <dbReference type="ARBA" id="ARBA00023117"/>
    </source>
</evidence>
<dbReference type="EMBL" id="GL945431">
    <property type="protein sequence ID" value="EGO27548.1"/>
    <property type="molecule type" value="Genomic_DNA"/>
</dbReference>
<gene>
    <name evidence="5" type="ORF">SERLADRAFT_382647</name>
</gene>
<feature type="domain" description="Bromo" evidence="4">
    <location>
        <begin position="209"/>
        <end position="279"/>
    </location>
</feature>
<organism>
    <name type="scientific">Serpula lacrymans var. lacrymans (strain S7.9)</name>
    <name type="common">Dry rot fungus</name>
    <dbReference type="NCBI Taxonomy" id="578457"/>
    <lineage>
        <taxon>Eukaryota</taxon>
        <taxon>Fungi</taxon>
        <taxon>Dikarya</taxon>
        <taxon>Basidiomycota</taxon>
        <taxon>Agaricomycotina</taxon>
        <taxon>Agaricomycetes</taxon>
        <taxon>Agaricomycetidae</taxon>
        <taxon>Boletales</taxon>
        <taxon>Coniophorineae</taxon>
        <taxon>Serpulaceae</taxon>
        <taxon>Serpula</taxon>
    </lineage>
</organism>
<dbReference type="Gene3D" id="1.20.920.10">
    <property type="entry name" value="Bromodomain-like"/>
    <property type="match status" value="1"/>
</dbReference>
<feature type="compositionally biased region" description="Basic and acidic residues" evidence="3">
    <location>
        <begin position="135"/>
        <end position="146"/>
    </location>
</feature>
<reference evidence="5" key="1">
    <citation type="submission" date="2011-04" db="EMBL/GenBank/DDBJ databases">
        <title>Evolution of plant cell wall degrading machinery underlies the functional diversity of forest fungi.</title>
        <authorList>
            <consortium name="US DOE Joint Genome Institute (JGI-PGF)"/>
            <person name="Eastwood D.C."/>
            <person name="Floudas D."/>
            <person name="Binder M."/>
            <person name="Majcherczyk A."/>
            <person name="Schneider P."/>
            <person name="Aerts A."/>
            <person name="Asiegbu F.O."/>
            <person name="Baker S.E."/>
            <person name="Barry K."/>
            <person name="Bendiksby M."/>
            <person name="Blumentritt M."/>
            <person name="Coutinho P.M."/>
            <person name="Cullen D."/>
            <person name="Cullen D."/>
            <person name="Gathman A."/>
            <person name="Goodell B."/>
            <person name="Henrissat B."/>
            <person name="Ihrmark K."/>
            <person name="Kauserud H."/>
            <person name="Kohler A."/>
            <person name="LaButti K."/>
            <person name="Lapidus A."/>
            <person name="Lavin J.L."/>
            <person name="Lee Y.-H."/>
            <person name="Lindquist E."/>
            <person name="Lilly W."/>
            <person name="Lucas S."/>
            <person name="Morin E."/>
            <person name="Murat C."/>
            <person name="Oguiza J.A."/>
            <person name="Park J."/>
            <person name="Pisabarro A.G."/>
            <person name="Riley R."/>
            <person name="Rosling A."/>
            <person name="Salamov A."/>
            <person name="Schmidt O."/>
            <person name="Schmutz J."/>
            <person name="Skrede I."/>
            <person name="Stenlid J."/>
            <person name="Wiebenga A."/>
            <person name="Xie X."/>
            <person name="Kues U."/>
            <person name="Hibbett D.S."/>
            <person name="Hoffmeister D."/>
            <person name="Hogberg N."/>
            <person name="Martin F."/>
            <person name="Grigoriev I.V."/>
            <person name="Watkinson S.C."/>
        </authorList>
    </citation>
    <scope>NUCLEOTIDE SEQUENCE</scope>
    <source>
        <strain evidence="5">S7.9</strain>
    </source>
</reference>
<protein>
    <recommendedName>
        <fullName evidence="4">Bromo domain-containing protein</fullName>
    </recommendedName>
</protein>
<feature type="region of interest" description="Disordered" evidence="3">
    <location>
        <begin position="1"/>
        <end position="194"/>
    </location>
</feature>
<accession>F8NNB8</accession>
<dbReference type="PANTHER" id="PTHR15398">
    <property type="entry name" value="BROMODOMAIN-CONTAINING PROTEIN 8"/>
    <property type="match status" value="1"/>
</dbReference>
<evidence type="ECO:0000256" key="2">
    <source>
        <dbReference type="PROSITE-ProRule" id="PRU00035"/>
    </source>
</evidence>
<evidence type="ECO:0000313" key="5">
    <source>
        <dbReference type="EMBL" id="EGO27548.1"/>
    </source>
</evidence>
<dbReference type="GeneID" id="18811001"/>
<feature type="compositionally biased region" description="Polar residues" evidence="3">
    <location>
        <begin position="123"/>
        <end position="134"/>
    </location>
</feature>
<dbReference type="InterPro" id="IPR036427">
    <property type="entry name" value="Bromodomain-like_sf"/>
</dbReference>
<name>F8NNB8_SERL9</name>
<dbReference type="PANTHER" id="PTHR15398:SF4">
    <property type="entry name" value="BROMODOMAIN-CONTAINING PROTEIN 8 ISOFORM X1"/>
    <property type="match status" value="1"/>
</dbReference>
<dbReference type="SMART" id="SM00297">
    <property type="entry name" value="BROMO"/>
    <property type="match status" value="1"/>
</dbReference>
<dbReference type="RefSeq" id="XP_007315639.1">
    <property type="nucleotide sequence ID" value="XM_007315577.1"/>
</dbReference>
<feature type="compositionally biased region" description="Polar residues" evidence="3">
    <location>
        <begin position="1"/>
        <end position="10"/>
    </location>
</feature>
<feature type="compositionally biased region" description="Acidic residues" evidence="3">
    <location>
        <begin position="35"/>
        <end position="45"/>
    </location>
</feature>
<evidence type="ECO:0000256" key="3">
    <source>
        <dbReference type="SAM" id="MobiDB-lite"/>
    </source>
</evidence>
<dbReference type="OrthoDB" id="1742084at2759"/>
<evidence type="ECO:0000259" key="4">
    <source>
        <dbReference type="PROSITE" id="PS50014"/>
    </source>
</evidence>